<dbReference type="AlphaFoldDB" id="A0A376CMU4"/>
<feature type="coiled-coil region" evidence="1">
    <location>
        <begin position="98"/>
        <end position="138"/>
    </location>
</feature>
<evidence type="ECO:0000256" key="2">
    <source>
        <dbReference type="SAM" id="MobiDB-lite"/>
    </source>
</evidence>
<gene>
    <name evidence="5" type="ORF">NCTC11862_00765</name>
</gene>
<dbReference type="SUPFAM" id="SSF51261">
    <property type="entry name" value="Duplicated hybrid motif"/>
    <property type="match status" value="1"/>
</dbReference>
<evidence type="ECO:0000259" key="4">
    <source>
        <dbReference type="Pfam" id="PF01551"/>
    </source>
</evidence>
<keyword evidence="6" id="KW-1185">Reference proteome</keyword>
<dbReference type="GO" id="GO:0004222">
    <property type="term" value="F:metalloendopeptidase activity"/>
    <property type="evidence" value="ECO:0007669"/>
    <property type="project" value="TreeGrafter"/>
</dbReference>
<dbReference type="Gene3D" id="2.70.70.10">
    <property type="entry name" value="Glucose Permease (Domain IIA)"/>
    <property type="match status" value="1"/>
</dbReference>
<evidence type="ECO:0000256" key="1">
    <source>
        <dbReference type="SAM" id="Coils"/>
    </source>
</evidence>
<feature type="region of interest" description="Disordered" evidence="2">
    <location>
        <begin position="1"/>
        <end position="20"/>
    </location>
</feature>
<feature type="domain" description="M23ase beta-sheet core" evidence="4">
    <location>
        <begin position="169"/>
        <end position="264"/>
    </location>
</feature>
<keyword evidence="5" id="KW-0378">Hydrolase</keyword>
<feature type="signal peptide" evidence="3">
    <location>
        <begin position="1"/>
        <end position="38"/>
    </location>
</feature>
<dbReference type="CDD" id="cd12797">
    <property type="entry name" value="M23_peptidase"/>
    <property type="match status" value="1"/>
</dbReference>
<dbReference type="RefSeq" id="WP_018582306.1">
    <property type="nucleotide sequence ID" value="NZ_LDYD01000003.1"/>
</dbReference>
<reference evidence="5 6" key="1">
    <citation type="submission" date="2018-06" db="EMBL/GenBank/DDBJ databases">
        <authorList>
            <consortium name="Pathogen Informatics"/>
            <person name="Doyle S."/>
        </authorList>
    </citation>
    <scope>NUCLEOTIDE SEQUENCE [LARGE SCALE GENOMIC DNA]</scope>
    <source>
        <strain evidence="5 6">NCTC11862</strain>
    </source>
</reference>
<dbReference type="InterPro" id="IPR011055">
    <property type="entry name" value="Dup_hybrid_motif"/>
</dbReference>
<feature type="chain" id="PRO_5038368497" evidence="3">
    <location>
        <begin position="39"/>
        <end position="275"/>
    </location>
</feature>
<evidence type="ECO:0000313" key="6">
    <source>
        <dbReference type="Proteomes" id="UP000254467"/>
    </source>
</evidence>
<dbReference type="InterPro" id="IPR016047">
    <property type="entry name" value="M23ase_b-sheet_dom"/>
</dbReference>
<feature type="compositionally biased region" description="Basic residues" evidence="2">
    <location>
        <begin position="11"/>
        <end position="20"/>
    </location>
</feature>
<dbReference type="PANTHER" id="PTHR21666:SF270">
    <property type="entry name" value="MUREIN HYDROLASE ACTIVATOR ENVC"/>
    <property type="match status" value="1"/>
</dbReference>
<keyword evidence="1" id="KW-0175">Coiled coil</keyword>
<dbReference type="InterPro" id="IPR050570">
    <property type="entry name" value="Cell_wall_metabolism_enzyme"/>
</dbReference>
<keyword evidence="3" id="KW-0732">Signal</keyword>
<sequence>MRLNTRPTAGGKHRKVTPSRTKGRVALVAAVASTVSSAGIGAAAAATLSEKADTGVDLVNDAEDTSVDAFAEETTPQILTISEYKPAHDLDGQLGKAVEYNNQRAAEAQAEADRLAAEAAAAEQAAAAEAEKARLEAAGITTDFITGAAVVKPAQGVFTSGFGPRWGTMHSGVDIANAVGTPILAAMAGTVIDSGPAQGYGQWIRIQHDDGSMTIYGHMETLNVSVGQRVAAGQQIAGMGNRGFSTGSHLHFEYHPSGNGAVDPVPWFAANGISL</sequence>
<dbReference type="PANTHER" id="PTHR21666">
    <property type="entry name" value="PEPTIDASE-RELATED"/>
    <property type="match status" value="1"/>
</dbReference>
<dbReference type="EC" id="3.4.24.75" evidence="5"/>
<proteinExistence type="predicted"/>
<dbReference type="Pfam" id="PF01551">
    <property type="entry name" value="Peptidase_M23"/>
    <property type="match status" value="1"/>
</dbReference>
<name>A0A376CMU4_9CORY</name>
<evidence type="ECO:0000313" key="5">
    <source>
        <dbReference type="EMBL" id="STC68988.1"/>
    </source>
</evidence>
<dbReference type="OrthoDB" id="1099523at2"/>
<evidence type="ECO:0000256" key="3">
    <source>
        <dbReference type="SAM" id="SignalP"/>
    </source>
</evidence>
<organism evidence="5 6">
    <name type="scientific">Corynebacterium pilosum</name>
    <dbReference type="NCBI Taxonomy" id="35756"/>
    <lineage>
        <taxon>Bacteria</taxon>
        <taxon>Bacillati</taxon>
        <taxon>Actinomycetota</taxon>
        <taxon>Actinomycetes</taxon>
        <taxon>Mycobacteriales</taxon>
        <taxon>Corynebacteriaceae</taxon>
        <taxon>Corynebacterium</taxon>
    </lineage>
</organism>
<dbReference type="Proteomes" id="UP000254467">
    <property type="component" value="Unassembled WGS sequence"/>
</dbReference>
<accession>A0A376CMU4</accession>
<dbReference type="EMBL" id="UFXQ01000001">
    <property type="protein sequence ID" value="STC68988.1"/>
    <property type="molecule type" value="Genomic_DNA"/>
</dbReference>
<protein>
    <submittedName>
        <fullName evidence="5">Metallopeptidase</fullName>
        <ecNumber evidence="5">3.4.24.75</ecNumber>
    </submittedName>
</protein>
<dbReference type="STRING" id="35756.GCA_001044155_00631"/>